<feature type="compositionally biased region" description="Polar residues" evidence="2">
    <location>
        <begin position="252"/>
        <end position="263"/>
    </location>
</feature>
<dbReference type="KEGG" id="aplc:110973896"/>
<keyword evidence="3" id="KW-1185">Reference proteome</keyword>
<dbReference type="InterPro" id="IPR038830">
    <property type="entry name" value="CCDC186"/>
</dbReference>
<reference evidence="4" key="1">
    <citation type="submission" date="2025-08" db="UniProtKB">
        <authorList>
            <consortium name="RefSeq"/>
        </authorList>
    </citation>
    <scope>IDENTIFICATION</scope>
</reference>
<name>A0A8B7XKW5_ACAPL</name>
<accession>A0A8B7XKW5</accession>
<feature type="compositionally biased region" description="Basic and acidic residues" evidence="2">
    <location>
        <begin position="52"/>
        <end position="71"/>
    </location>
</feature>
<feature type="region of interest" description="Disordered" evidence="2">
    <location>
        <begin position="238"/>
        <end position="263"/>
    </location>
</feature>
<feature type="compositionally biased region" description="Low complexity" evidence="2">
    <location>
        <begin position="895"/>
        <end position="931"/>
    </location>
</feature>
<gene>
    <name evidence="4" type="primary">LOC110973896</name>
</gene>
<feature type="compositionally biased region" description="Polar residues" evidence="2">
    <location>
        <begin position="72"/>
        <end position="86"/>
    </location>
</feature>
<dbReference type="AlphaFoldDB" id="A0A8B7XKW5"/>
<evidence type="ECO:0000313" key="4">
    <source>
        <dbReference type="RefSeq" id="XP_022080797.1"/>
    </source>
</evidence>
<dbReference type="PANTHER" id="PTHR18911:SF5">
    <property type="entry name" value="COILED-COIL DOMAIN-CONTAINING PROTEIN 186"/>
    <property type="match status" value="1"/>
</dbReference>
<feature type="region of interest" description="Disordered" evidence="2">
    <location>
        <begin position="187"/>
        <end position="215"/>
    </location>
</feature>
<evidence type="ECO:0000313" key="3">
    <source>
        <dbReference type="Proteomes" id="UP000694845"/>
    </source>
</evidence>
<dbReference type="OrthoDB" id="5583482at2759"/>
<feature type="compositionally biased region" description="Low complexity" evidence="2">
    <location>
        <begin position="201"/>
        <end position="215"/>
    </location>
</feature>
<feature type="compositionally biased region" description="Basic and acidic residues" evidence="2">
    <location>
        <begin position="31"/>
        <end position="44"/>
    </location>
</feature>
<sequence>MEGGGDSASAPVIESVSHTKDDPQGILTQEQGDRETKKEERENVSLRGTGESLKDANGDKKVEDGVEHQEDSSLGDSNHGNTNGMKLISSKCTDLVQQEDGLNHKIISSDNSGPAESTVEDNVEEPLDIVVQSGTTCGGDFISDNAILGPDNIRTTNIPCDENQPSQQLRPQEEVQMLEPLSLDSAEGTATGSVNAHDNKSASSTKASSNSSMSKIADYNSPEALLLSISQDVSEKFQRNQTVKKTSESHSRPLNTGDSASLGKTSQLVLHSNAEIRDSIQTGNKNEARKTEVANSTCVVQKDSRTESSSIQLAKTSLEQDDDLLSELDAELDEFFLPQKLDEGDPMNGVLRRGVILEDLPEVKLMKVQSDELHRKVDSLNGEIKRMQEHLSNQQQQISDLEQEKESLQLNVKQAESVQTVHLLRIKELELLIDQQKIELAASKERQLSHDAAAKKAITQLQQEMILRVDQVKSMYEEAIKEKEAVVIKYAKSEKEVLDQKKQREILEKSFKELNLSVESLKTQLHDIKKERSKLKNTATSKETEASYLQKEVDQLKEEISSQGIKVKWAQNKLKTELDAHKETKVKLAKVEQRLKEAKEETEQIRKNCQEMIKTYQTSEEVKSNSLDRQLREKHSELEEKLQEQKEHLEVHQARLRELESLKKNLADNVAELDSLKVKNKCLESERHQNEELLAKFKELLNSQKEENRRLNKQLEEKKSLTQELENLKETEKQLRSEVSGQKSDQSDLEMELQATRQKESELLQFTEKITSKNTSLSSDNAALQLKASQLESAVQKLERDLDELQTSYSQLSTELKQECQLRERESSLLTSKLTEKSRAVEQLSIQLDEARDDNKTLKRKHAANTKDLTRQLQQAHKRLESLDSSENPSRDNISVGSRTSSSGSLDTLPGSAPSVVNSSGSSVSVSTPASLKPEEHTATHDPTVAIATGNDYPGVDKGMLVDRIVRLQKAHQRKNEKMEFMQEHITHLVEELKKKSKIIQQYIMRDEAGALVPVSSDVNKPSSGLRSTMAQISKQGGIMSSLYRSQSTDPTMTLDLSLEINRKLQAVLEDTLLKNITLKENIETLGQEIARLLKEQQKHQSGPR</sequence>
<dbReference type="RefSeq" id="XP_022080797.1">
    <property type="nucleotide sequence ID" value="XM_022225105.1"/>
</dbReference>
<feature type="compositionally biased region" description="Polar residues" evidence="2">
    <location>
        <begin position="883"/>
        <end position="893"/>
    </location>
</feature>
<dbReference type="GO" id="GO:0099518">
    <property type="term" value="P:vesicle cytoskeletal trafficking"/>
    <property type="evidence" value="ECO:0007669"/>
    <property type="project" value="TreeGrafter"/>
</dbReference>
<dbReference type="GO" id="GO:0005802">
    <property type="term" value="C:trans-Golgi network"/>
    <property type="evidence" value="ECO:0007669"/>
    <property type="project" value="TreeGrafter"/>
</dbReference>
<proteinExistence type="predicted"/>
<feature type="region of interest" description="Disordered" evidence="2">
    <location>
        <begin position="854"/>
        <end position="951"/>
    </location>
</feature>
<evidence type="ECO:0000256" key="2">
    <source>
        <dbReference type="SAM" id="MobiDB-lite"/>
    </source>
</evidence>
<dbReference type="GeneID" id="110973896"/>
<keyword evidence="1" id="KW-0175">Coiled coil</keyword>
<feature type="coiled-coil region" evidence="1">
    <location>
        <begin position="370"/>
        <end position="446"/>
    </location>
</feature>
<dbReference type="GO" id="GO:0031267">
    <property type="term" value="F:small GTPase binding"/>
    <property type="evidence" value="ECO:0007669"/>
    <property type="project" value="TreeGrafter"/>
</dbReference>
<protein>
    <submittedName>
        <fullName evidence="4">Coiled-coil domain-containing protein 186-like isoform X1</fullName>
    </submittedName>
</protein>
<evidence type="ECO:0000256" key="1">
    <source>
        <dbReference type="SAM" id="Coils"/>
    </source>
</evidence>
<feature type="region of interest" description="Disordered" evidence="2">
    <location>
        <begin position="1"/>
        <end position="86"/>
    </location>
</feature>
<organism evidence="3 4">
    <name type="scientific">Acanthaster planci</name>
    <name type="common">Crown-of-thorns starfish</name>
    <dbReference type="NCBI Taxonomy" id="133434"/>
    <lineage>
        <taxon>Eukaryota</taxon>
        <taxon>Metazoa</taxon>
        <taxon>Echinodermata</taxon>
        <taxon>Eleutherozoa</taxon>
        <taxon>Asterozoa</taxon>
        <taxon>Asteroidea</taxon>
        <taxon>Valvatacea</taxon>
        <taxon>Valvatida</taxon>
        <taxon>Acanthasteridae</taxon>
        <taxon>Acanthaster</taxon>
    </lineage>
</organism>
<dbReference type="PANTHER" id="PTHR18911">
    <property type="entry name" value="CTCL TUMOR ANTIGEN HD-CL-01"/>
    <property type="match status" value="1"/>
</dbReference>
<feature type="region of interest" description="Disordered" evidence="2">
    <location>
        <begin position="729"/>
        <end position="752"/>
    </location>
</feature>
<dbReference type="Proteomes" id="UP000694845">
    <property type="component" value="Unplaced"/>
</dbReference>
<dbReference type="CTD" id="55088"/>